<protein>
    <submittedName>
        <fullName evidence="1">Uncharacterized protein</fullName>
    </submittedName>
</protein>
<evidence type="ECO:0000313" key="1">
    <source>
        <dbReference type="EMBL" id="KSV57902.1"/>
    </source>
</evidence>
<name>A0A0V8QBW8_9FIRM</name>
<organism evidence="1 2">
    <name type="scientific">Acetivibrio ethanolgignens</name>
    <dbReference type="NCBI Taxonomy" id="290052"/>
    <lineage>
        <taxon>Bacteria</taxon>
        <taxon>Bacillati</taxon>
        <taxon>Bacillota</taxon>
        <taxon>Clostridia</taxon>
        <taxon>Eubacteriales</taxon>
        <taxon>Oscillospiraceae</taxon>
        <taxon>Acetivibrio</taxon>
    </lineage>
</organism>
<reference evidence="1 2" key="1">
    <citation type="submission" date="2015-11" db="EMBL/GenBank/DDBJ databases">
        <title>Butyribacter intestini gen. nov., sp. nov., a butyric acid-producing bacterium of the family Lachnospiraceae isolated from the human faeces.</title>
        <authorList>
            <person name="Zou Y."/>
            <person name="Xue W."/>
            <person name="Luo G."/>
            <person name="Lv M."/>
        </authorList>
    </citation>
    <scope>NUCLEOTIDE SEQUENCE [LARGE SCALE GENOMIC DNA]</scope>
    <source>
        <strain evidence="1 2">ACET-33324</strain>
    </source>
</reference>
<dbReference type="AlphaFoldDB" id="A0A0V8QBW8"/>
<accession>A0A0V8QBW8</accession>
<sequence>MILDKLYEVYTNLDEAFKKSGEKYPVAFLKNFLKVTETGDGLVAIRAMIAKDFVESDENIRRKQELLDALSRTIDKLRGMDDCADIGSITDFVWGISDDTEIEEQTVTLDEFSMIKDTRVSDKTVNDFVKNGEGSGVYTLTKGGKLKVYDIPSRVDYGGVIKFTSLGEGLAYYNDQLLSGTEPTEFQNKVMIAVMYLLENQIFDNEVPFSIQSSAKMKKCKVSPGSIPMSGTVKMLDTRRLPERIVYKEAEANFRYQIYSDGFVIAV</sequence>
<dbReference type="STRING" id="290052.ASU35_14920"/>
<dbReference type="EMBL" id="LNAM01000196">
    <property type="protein sequence ID" value="KSV57902.1"/>
    <property type="molecule type" value="Genomic_DNA"/>
</dbReference>
<keyword evidence="2" id="KW-1185">Reference proteome</keyword>
<comment type="caution">
    <text evidence="1">The sequence shown here is derived from an EMBL/GenBank/DDBJ whole genome shotgun (WGS) entry which is preliminary data.</text>
</comment>
<evidence type="ECO:0000313" key="2">
    <source>
        <dbReference type="Proteomes" id="UP000054874"/>
    </source>
</evidence>
<gene>
    <name evidence="1" type="ORF">ASU35_14920</name>
</gene>
<dbReference type="Proteomes" id="UP000054874">
    <property type="component" value="Unassembled WGS sequence"/>
</dbReference>
<dbReference type="RefSeq" id="WP_058353856.1">
    <property type="nucleotide sequence ID" value="NZ_CABMMD010000196.1"/>
</dbReference>
<proteinExistence type="predicted"/>